<dbReference type="InterPro" id="IPR003819">
    <property type="entry name" value="TauD/TfdA-like"/>
</dbReference>
<dbReference type="EMBL" id="QHHU01000135">
    <property type="protein sequence ID" value="RSM34600.1"/>
    <property type="molecule type" value="Genomic_DNA"/>
</dbReference>
<dbReference type="AlphaFoldDB" id="A0A428VUU8"/>
<keyword evidence="1" id="KW-0560">Oxidoreductase</keyword>
<evidence type="ECO:0000256" key="1">
    <source>
        <dbReference type="ARBA" id="ARBA00023002"/>
    </source>
</evidence>
<dbReference type="Proteomes" id="UP000286716">
    <property type="component" value="Unassembled WGS sequence"/>
</dbReference>
<protein>
    <recommendedName>
        <fullName evidence="3">TauD/TfdA-like domain-containing protein</fullName>
    </recommendedName>
</protein>
<reference evidence="4 5" key="1">
    <citation type="submission" date="2018-05" db="EMBL/GenBank/DDBJ databases">
        <title>Evolution of GPA BGCs.</title>
        <authorList>
            <person name="Waglechner N."/>
            <person name="Wright G.D."/>
        </authorList>
    </citation>
    <scope>NUCLEOTIDE SEQUENCE [LARGE SCALE GENOMIC DNA]</scope>
    <source>
        <strain evidence="4 5">DSM 5908</strain>
    </source>
</reference>
<organism evidence="4 5">
    <name type="scientific">Amycolatopsis balhimycina DSM 5908</name>
    <dbReference type="NCBI Taxonomy" id="1081091"/>
    <lineage>
        <taxon>Bacteria</taxon>
        <taxon>Bacillati</taxon>
        <taxon>Actinomycetota</taxon>
        <taxon>Actinomycetes</taxon>
        <taxon>Pseudonocardiales</taxon>
        <taxon>Pseudonocardiaceae</taxon>
        <taxon>Amycolatopsis</taxon>
    </lineage>
</organism>
<evidence type="ECO:0000256" key="2">
    <source>
        <dbReference type="ARBA" id="ARBA00023004"/>
    </source>
</evidence>
<dbReference type="SUPFAM" id="SSF51197">
    <property type="entry name" value="Clavaminate synthase-like"/>
    <property type="match status" value="1"/>
</dbReference>
<dbReference type="InterPro" id="IPR042098">
    <property type="entry name" value="TauD-like_sf"/>
</dbReference>
<evidence type="ECO:0000313" key="5">
    <source>
        <dbReference type="Proteomes" id="UP000286716"/>
    </source>
</evidence>
<sequence length="276" mass="29384">MDGHSWAVSCVDSAQASLRTAGAAVVHGLADRLALDGWAIAALPAELPDELLRRVAAGVLAAVGTPFFSIDGGRGLWLDGLSGPERAPHSFGGLAAQALHIDAPNVTAPPDYTSLLMLRPDPAGGGHSVLADLRAAAVLIADDDRELLRRPVFFEGRAERLHGVGEPLLPFPVLEDGPPGNAWIRWAGKLLTDERNMAHRLVLEHFASLLGDTAQRVRMRRGDLLIADQRRVAHGRTALGRQDGVAPSARRLLCQAKARFDAAAPAHQVLRLRSAA</sequence>
<proteinExistence type="predicted"/>
<dbReference type="GO" id="GO:0016491">
    <property type="term" value="F:oxidoreductase activity"/>
    <property type="evidence" value="ECO:0007669"/>
    <property type="project" value="UniProtKB-KW"/>
</dbReference>
<comment type="caution">
    <text evidence="4">The sequence shown here is derived from an EMBL/GenBank/DDBJ whole genome shotgun (WGS) entry which is preliminary data.</text>
</comment>
<dbReference type="Gene3D" id="3.60.130.10">
    <property type="entry name" value="Clavaminate synthase-like"/>
    <property type="match status" value="1"/>
</dbReference>
<gene>
    <name evidence="4" type="ORF">DMA12_47655</name>
</gene>
<evidence type="ECO:0000313" key="4">
    <source>
        <dbReference type="EMBL" id="RSM34600.1"/>
    </source>
</evidence>
<keyword evidence="5" id="KW-1185">Reference proteome</keyword>
<dbReference type="Pfam" id="PF02668">
    <property type="entry name" value="TauD"/>
    <property type="match status" value="1"/>
</dbReference>
<name>A0A428VUU8_AMYBA</name>
<keyword evidence="2" id="KW-0408">Iron</keyword>
<accession>A0A428VUU8</accession>
<feature type="domain" description="TauD/TfdA-like" evidence="3">
    <location>
        <begin position="50"/>
        <end position="150"/>
    </location>
</feature>
<evidence type="ECO:0000259" key="3">
    <source>
        <dbReference type="Pfam" id="PF02668"/>
    </source>
</evidence>